<dbReference type="InterPro" id="IPR058625">
    <property type="entry name" value="MdtA-like_BSH"/>
</dbReference>
<feature type="domain" description="Multidrug resistance protein MdtA-like alpha-helical hairpin" evidence="7">
    <location>
        <begin position="102"/>
        <end position="171"/>
    </location>
</feature>
<dbReference type="PROSITE" id="PS51257">
    <property type="entry name" value="PROKAR_LIPOPROTEIN"/>
    <property type="match status" value="1"/>
</dbReference>
<dbReference type="InterPro" id="IPR058624">
    <property type="entry name" value="MdtA-like_HH"/>
</dbReference>
<dbReference type="Gene3D" id="2.40.50.100">
    <property type="match status" value="1"/>
</dbReference>
<evidence type="ECO:0000256" key="3">
    <source>
        <dbReference type="ARBA" id="ARBA00022448"/>
    </source>
</evidence>
<reference evidence="11" key="1">
    <citation type="journal article" date="2014" name="Int. J. Syst. Evol. Microbiol.">
        <title>Complete genome sequence of Corynebacterium casei LMG S-19264T (=DSM 44701T), isolated from a smear-ripened cheese.</title>
        <authorList>
            <consortium name="US DOE Joint Genome Institute (JGI-PGF)"/>
            <person name="Walter F."/>
            <person name="Albersmeier A."/>
            <person name="Kalinowski J."/>
            <person name="Ruckert C."/>
        </authorList>
    </citation>
    <scope>NUCLEOTIDE SEQUENCE</scope>
    <source>
        <strain evidence="11">CGMCC 1.15519</strain>
    </source>
</reference>
<dbReference type="Pfam" id="PF25876">
    <property type="entry name" value="HH_MFP_RND"/>
    <property type="match status" value="1"/>
</dbReference>
<evidence type="ECO:0000259" key="7">
    <source>
        <dbReference type="Pfam" id="PF25876"/>
    </source>
</evidence>
<dbReference type="Pfam" id="PF25967">
    <property type="entry name" value="RND-MFP_C"/>
    <property type="match status" value="1"/>
</dbReference>
<dbReference type="Gene3D" id="1.10.287.470">
    <property type="entry name" value="Helix hairpin bin"/>
    <property type="match status" value="1"/>
</dbReference>
<dbReference type="RefSeq" id="WP_188761630.1">
    <property type="nucleotide sequence ID" value="NZ_BMJM01000002.1"/>
</dbReference>
<evidence type="ECO:0000256" key="5">
    <source>
        <dbReference type="ARBA" id="ARBA00022519"/>
    </source>
</evidence>
<reference evidence="11" key="2">
    <citation type="submission" date="2020-09" db="EMBL/GenBank/DDBJ databases">
        <authorList>
            <person name="Sun Q."/>
            <person name="Zhou Y."/>
        </authorList>
    </citation>
    <scope>NUCLEOTIDE SEQUENCE</scope>
    <source>
        <strain evidence="11">CGMCC 1.15519</strain>
    </source>
</reference>
<evidence type="ECO:0000313" key="12">
    <source>
        <dbReference type="Proteomes" id="UP000635071"/>
    </source>
</evidence>
<evidence type="ECO:0000313" key="11">
    <source>
        <dbReference type="EMBL" id="GGE03998.1"/>
    </source>
</evidence>
<dbReference type="Proteomes" id="UP000635071">
    <property type="component" value="Unassembled WGS sequence"/>
</dbReference>
<feature type="domain" description="Multidrug resistance protein MdtA-like C-terminal permuted SH3" evidence="10">
    <location>
        <begin position="300"/>
        <end position="355"/>
    </location>
</feature>
<evidence type="ECO:0000259" key="8">
    <source>
        <dbReference type="Pfam" id="PF25917"/>
    </source>
</evidence>
<dbReference type="InterPro" id="IPR058627">
    <property type="entry name" value="MdtA-like_C"/>
</dbReference>
<dbReference type="Pfam" id="PF25944">
    <property type="entry name" value="Beta-barrel_RND"/>
    <property type="match status" value="1"/>
</dbReference>
<dbReference type="EMBL" id="BMJM01000002">
    <property type="protein sequence ID" value="GGE03998.1"/>
    <property type="molecule type" value="Genomic_DNA"/>
</dbReference>
<gene>
    <name evidence="11" type="ORF">GCM10011529_08010</name>
</gene>
<evidence type="ECO:0000259" key="9">
    <source>
        <dbReference type="Pfam" id="PF25944"/>
    </source>
</evidence>
<keyword evidence="6" id="KW-0472">Membrane</keyword>
<evidence type="ECO:0000256" key="2">
    <source>
        <dbReference type="ARBA" id="ARBA00009477"/>
    </source>
</evidence>
<dbReference type="InterPro" id="IPR006143">
    <property type="entry name" value="RND_pump_MFP"/>
</dbReference>
<dbReference type="NCBIfam" id="TIGR01730">
    <property type="entry name" value="RND_mfp"/>
    <property type="match status" value="1"/>
</dbReference>
<dbReference type="SUPFAM" id="SSF111369">
    <property type="entry name" value="HlyD-like secretion proteins"/>
    <property type="match status" value="1"/>
</dbReference>
<feature type="domain" description="Multidrug resistance protein MdtA-like barrel-sandwich hybrid" evidence="8">
    <location>
        <begin position="63"/>
        <end position="204"/>
    </location>
</feature>
<accession>A0A916ZLS5</accession>
<dbReference type="PANTHER" id="PTHR30469">
    <property type="entry name" value="MULTIDRUG RESISTANCE PROTEIN MDTA"/>
    <property type="match status" value="1"/>
</dbReference>
<evidence type="ECO:0000256" key="1">
    <source>
        <dbReference type="ARBA" id="ARBA00004236"/>
    </source>
</evidence>
<keyword evidence="4" id="KW-1003">Cell membrane</keyword>
<protein>
    <submittedName>
        <fullName evidence="11">RND transporter</fullName>
    </submittedName>
</protein>
<dbReference type="Gene3D" id="2.40.420.20">
    <property type="match status" value="1"/>
</dbReference>
<feature type="domain" description="Multidrug resistance protein MdtA-like beta-barrel" evidence="9">
    <location>
        <begin position="209"/>
        <end position="291"/>
    </location>
</feature>
<dbReference type="InterPro" id="IPR058626">
    <property type="entry name" value="MdtA-like_b-barrel"/>
</dbReference>
<dbReference type="Pfam" id="PF25917">
    <property type="entry name" value="BSH_RND"/>
    <property type="match status" value="1"/>
</dbReference>
<evidence type="ECO:0000256" key="6">
    <source>
        <dbReference type="ARBA" id="ARBA00023136"/>
    </source>
</evidence>
<proteinExistence type="inferred from homology"/>
<evidence type="ECO:0000256" key="4">
    <source>
        <dbReference type="ARBA" id="ARBA00022475"/>
    </source>
</evidence>
<evidence type="ECO:0000259" key="10">
    <source>
        <dbReference type="Pfam" id="PF25967"/>
    </source>
</evidence>
<keyword evidence="3" id="KW-0813">Transport</keyword>
<sequence length="382" mass="39113">MRPDSRSRLMGAAVLVLALAGCGRDEDKAGKARPPALVGAMAAANADFAPRLTALGTVTPLQSVAVRPRTDGQITAILFREGDNVRSGQQLFRLDDRAARAELAQARANVASAQASAVQARGDFTRAEQLVGKGFVSAAVLDQRRALAGSAEAAISGALAQVKSAETALDYLTIRAPVSGRTGEIGFRLGATVRSSDAVSLVTVNQLSPIQVRFLVPPEQIQHVRAAMAGPGLTVTALPQQGGGPPIATGRLAFLDNNVDPGNGSVTAKAEFVNVGDVLWPGAIVNVQLPLGASAPRIALPESAVQTGRDAPFVWAVGGDGKVVMRDVTVAGRADGRVFLASGVKPGETIVVDALSKLKPGDKVRTRAGAPRVASAAPAVAG</sequence>
<dbReference type="Gene3D" id="2.40.30.170">
    <property type="match status" value="1"/>
</dbReference>
<dbReference type="GO" id="GO:1990281">
    <property type="term" value="C:efflux pump complex"/>
    <property type="evidence" value="ECO:0007669"/>
    <property type="project" value="TreeGrafter"/>
</dbReference>
<dbReference type="AlphaFoldDB" id="A0A916ZLS5"/>
<comment type="caution">
    <text evidence="11">The sequence shown here is derived from an EMBL/GenBank/DDBJ whole genome shotgun (WGS) entry which is preliminary data.</text>
</comment>
<comment type="subcellular location">
    <subcellularLocation>
        <location evidence="1">Cell membrane</location>
    </subcellularLocation>
</comment>
<organism evidence="11 12">
    <name type="scientific">Sandarakinorhabdus glacialis</name>
    <dbReference type="NCBI Taxonomy" id="1614636"/>
    <lineage>
        <taxon>Bacteria</taxon>
        <taxon>Pseudomonadati</taxon>
        <taxon>Pseudomonadota</taxon>
        <taxon>Alphaproteobacteria</taxon>
        <taxon>Sphingomonadales</taxon>
        <taxon>Sphingosinicellaceae</taxon>
        <taxon>Sandarakinorhabdus</taxon>
    </lineage>
</organism>
<comment type="similarity">
    <text evidence="2">Belongs to the membrane fusion protein (MFP) (TC 8.A.1) family.</text>
</comment>
<keyword evidence="5" id="KW-0997">Cell inner membrane</keyword>
<keyword evidence="12" id="KW-1185">Reference proteome</keyword>
<name>A0A916ZLS5_9SPHN</name>
<dbReference type="GO" id="GO:0015562">
    <property type="term" value="F:efflux transmembrane transporter activity"/>
    <property type="evidence" value="ECO:0007669"/>
    <property type="project" value="TreeGrafter"/>
</dbReference>
<dbReference type="PANTHER" id="PTHR30469:SF36">
    <property type="entry name" value="BLL3903 PROTEIN"/>
    <property type="match status" value="1"/>
</dbReference>